<feature type="compositionally biased region" description="Basic and acidic residues" evidence="5">
    <location>
        <begin position="163"/>
        <end position="183"/>
    </location>
</feature>
<evidence type="ECO:0000259" key="6">
    <source>
        <dbReference type="PROSITE" id="PS50118"/>
    </source>
</evidence>
<keyword evidence="2 4" id="KW-0238">DNA-binding</keyword>
<dbReference type="InterPro" id="IPR036910">
    <property type="entry name" value="HMG_box_dom_sf"/>
</dbReference>
<keyword evidence="3 4" id="KW-0539">Nucleus</keyword>
<dbReference type="InterPro" id="IPR056513">
    <property type="entry name" value="INO80F"/>
</dbReference>
<evidence type="ECO:0000313" key="7">
    <source>
        <dbReference type="EMBL" id="CEP24479.1"/>
    </source>
</evidence>
<dbReference type="GO" id="GO:0005634">
    <property type="term" value="C:nucleus"/>
    <property type="evidence" value="ECO:0007669"/>
    <property type="project" value="UniProtKB-SubCell"/>
</dbReference>
<dbReference type="InterPro" id="IPR009071">
    <property type="entry name" value="HMG_box_dom"/>
</dbReference>
<gene>
    <name evidence="7" type="ORF">BN1211_5305</name>
</gene>
<comment type="subcellular location">
    <subcellularLocation>
        <location evidence="1">Nucleus</location>
    </subcellularLocation>
</comment>
<sequence length="190" mass="22205">MSISTGNTDEQWKNKCKQLKRKINQIEEASKVASLSISRGKVAVNRLKLEYSILLERLEAKAVLPQESESDDDEEYAITEGKRVIKRKKPMVSQPRDPDLPKRPLNPYLVFCDMEKERIKKEAEAEGKDIDLSKTLGELWRSMSLDDRKPYVKVYNEDKERYQRQMSEYESRNPKKQKLEPKTENPPSES</sequence>
<name>A0A0H5CIU6_CYBJN</name>
<dbReference type="PROSITE" id="PS50118">
    <property type="entry name" value="HMG_BOX_2"/>
    <property type="match status" value="1"/>
</dbReference>
<organism evidence="7 8">
    <name type="scientific">Cyberlindnera jadinii (strain ATCC 18201 / CBS 1600 / BCRC 20928 / JCM 3617 / NBRC 0987 / NRRL Y-1542)</name>
    <name type="common">Torula yeast</name>
    <name type="synonym">Candida utilis</name>
    <dbReference type="NCBI Taxonomy" id="983966"/>
    <lineage>
        <taxon>Eukaryota</taxon>
        <taxon>Fungi</taxon>
        <taxon>Dikarya</taxon>
        <taxon>Ascomycota</taxon>
        <taxon>Saccharomycotina</taxon>
        <taxon>Saccharomycetes</taxon>
        <taxon>Phaffomycetales</taxon>
        <taxon>Phaffomycetaceae</taxon>
        <taxon>Cyberlindnera</taxon>
    </lineage>
</organism>
<evidence type="ECO:0000256" key="3">
    <source>
        <dbReference type="ARBA" id="ARBA00023242"/>
    </source>
</evidence>
<evidence type="ECO:0000256" key="5">
    <source>
        <dbReference type="SAM" id="MobiDB-lite"/>
    </source>
</evidence>
<dbReference type="GO" id="GO:0003677">
    <property type="term" value="F:DNA binding"/>
    <property type="evidence" value="ECO:0007669"/>
    <property type="project" value="UniProtKB-UniRule"/>
</dbReference>
<proteinExistence type="predicted"/>
<reference evidence="8" key="1">
    <citation type="journal article" date="2015" name="J. Biotechnol.">
        <title>The structure of the Cyberlindnera jadinii genome and its relation to Candida utilis analyzed by the occurrence of single nucleotide polymorphisms.</title>
        <authorList>
            <person name="Rupp O."/>
            <person name="Brinkrolf K."/>
            <person name="Buerth C."/>
            <person name="Kunigo M."/>
            <person name="Schneider J."/>
            <person name="Jaenicke S."/>
            <person name="Goesmann A."/>
            <person name="Puehler A."/>
            <person name="Jaeger K.-E."/>
            <person name="Ernst J.F."/>
        </authorList>
    </citation>
    <scope>NUCLEOTIDE SEQUENCE [LARGE SCALE GENOMIC DNA]</scope>
    <source>
        <strain evidence="8">ATCC 18201 / CBS 1600 / BCRC 20928 / JCM 3617 / NBRC 0987 / NRRL Y-1542</strain>
    </source>
</reference>
<dbReference type="Gene3D" id="1.10.30.10">
    <property type="entry name" value="High mobility group box domain"/>
    <property type="match status" value="1"/>
</dbReference>
<dbReference type="Proteomes" id="UP000038830">
    <property type="component" value="Unassembled WGS sequence"/>
</dbReference>
<accession>A0A0H5CIU6</accession>
<feature type="region of interest" description="Disordered" evidence="5">
    <location>
        <begin position="163"/>
        <end position="190"/>
    </location>
</feature>
<feature type="compositionally biased region" description="Acidic residues" evidence="5">
    <location>
        <begin position="68"/>
        <end position="77"/>
    </location>
</feature>
<evidence type="ECO:0000256" key="4">
    <source>
        <dbReference type="PROSITE-ProRule" id="PRU00267"/>
    </source>
</evidence>
<dbReference type="Pfam" id="PF00505">
    <property type="entry name" value="HMG_box"/>
    <property type="match status" value="1"/>
</dbReference>
<evidence type="ECO:0000256" key="1">
    <source>
        <dbReference type="ARBA" id="ARBA00004123"/>
    </source>
</evidence>
<feature type="region of interest" description="Disordered" evidence="5">
    <location>
        <begin position="65"/>
        <end position="106"/>
    </location>
</feature>
<dbReference type="SUPFAM" id="SSF47095">
    <property type="entry name" value="HMG-box"/>
    <property type="match status" value="1"/>
</dbReference>
<feature type="DNA-binding region" description="HMG box" evidence="4">
    <location>
        <begin position="101"/>
        <end position="170"/>
    </location>
</feature>
<evidence type="ECO:0000256" key="2">
    <source>
        <dbReference type="ARBA" id="ARBA00023125"/>
    </source>
</evidence>
<dbReference type="AlphaFoldDB" id="A0A0H5CIU6"/>
<evidence type="ECO:0000313" key="8">
    <source>
        <dbReference type="Proteomes" id="UP000038830"/>
    </source>
</evidence>
<protein>
    <recommendedName>
        <fullName evidence="6">HMG box domain-containing protein</fullName>
    </recommendedName>
</protein>
<dbReference type="PANTHER" id="PTHR48112">
    <property type="entry name" value="HIGH MOBILITY GROUP PROTEIN DSP1"/>
    <property type="match status" value="1"/>
</dbReference>
<dbReference type="EMBL" id="CDQK01000006">
    <property type="protein sequence ID" value="CEP24479.1"/>
    <property type="molecule type" value="Genomic_DNA"/>
</dbReference>
<dbReference type="SMART" id="SM00398">
    <property type="entry name" value="HMG"/>
    <property type="match status" value="1"/>
</dbReference>
<dbReference type="Pfam" id="PF24245">
    <property type="entry name" value="INO80F"/>
    <property type="match status" value="1"/>
</dbReference>
<dbReference type="InterPro" id="IPR050342">
    <property type="entry name" value="HMGB"/>
</dbReference>
<feature type="domain" description="HMG box" evidence="6">
    <location>
        <begin position="101"/>
        <end position="170"/>
    </location>
</feature>
<dbReference type="PANTHER" id="PTHR48112:SF13">
    <property type="entry name" value="NON-HISTONE PROTEIN 10"/>
    <property type="match status" value="1"/>
</dbReference>